<keyword evidence="3" id="KW-0645">Protease</keyword>
<evidence type="ECO:0000256" key="6">
    <source>
        <dbReference type="SAM" id="Coils"/>
    </source>
</evidence>
<keyword evidence="4" id="KW-0333">Golgi apparatus</keyword>
<dbReference type="Proteomes" id="UP000320475">
    <property type="component" value="Unassembled WGS sequence"/>
</dbReference>
<feature type="region of interest" description="Disordered" evidence="7">
    <location>
        <begin position="703"/>
        <end position="744"/>
    </location>
</feature>
<evidence type="ECO:0000259" key="8">
    <source>
        <dbReference type="Pfam" id="PF00656"/>
    </source>
</evidence>
<sequence length="1465" mass="163028">MYPGQQYRAQNPPPPPPPQGYQQQPQHYYISQPNSQYQYVPPPPVGPSAPPQGPPPQNNRYEYQYEHPYRQQYQHPPPPNAYDRQQYAPPPPPGPPPAYLAPSPSNVILPAVGHMPSQWQPPPGTIENYQLSNLQGKKKALLIGINYFGQRSPLSGCINDVKNMRQFLTMNYGFNPENIICLTDDQNNPSFIPTRVNITNAMRWLVGGAQPGDSLFFHFSGHGGQVADVDGDESDGKDETIYPVDHQQAGQILDDEMNALMVKHLPPGVRLTAVFDSCHSGSALDLPFTYLPNGTLKKHNPAGKLGQAALQGAMGWATGNIGGMMTAASAVVSSLGSLGQDPNKRLAQQQASRGTYADVVMFSGCKDRQTSADTSVSGVGATGAMSYALIRALNTDLNQSYAMLLGTAQQRHTMSFWHNVTSLAKETSKLGDLVNSTLAQVETRIDKVLDIHGNTHPQRNDTSSSSTSRPSAEPDVFPSLLGFPSLSSSTTPKKVQAASALVDVFGTDFLPALAPVVINKHESRKNVDAGSEVEVDLKGLKLLNDQVVAAENGDVKGLPSMDQNVRDDTSRPTTPPYPVSTSTVSTTGPEYSALPAQSDVEETQDNPVVTTLEVPKQLESQSQSVDSTKTVDIVTAESQGWDVGIESVLESMEDRTEGRRGDITDQDSKSPVELLPLMDDSAAEVKGDVKFATPNAWLCQREVNDKKEEPDDQSETQLQRQSDKQSPETHKSVDNVPSGDDFNHHNTLQLAVASDLDIIDKSSRETPPVLIRSSSPPSSPTERSMSPGSPKLNASSPKLNSASIPSSATSANKETRYMNDVITQRERQLLQAMQDHAVLIETNNHLRMQVEELIEWKRAHEAELEGEREDSGIRISQLERVLDEITRERDSLRQSSLQSTLDQTSRRLHAKEEEIKGLLLEGERLSKTELKYSNIIKQQKSKITDMEKIQTELTRKLEASAVEVADLRERVIRLIESEKTLNESLRAANEVNEQQAQGLVKLEGELAIAKDAHSTLQSALDRAWLELAETRRLQAEQNLNVQSAAIEKELKQNEELHRQLDLLRAEYDRADAAYKKEIFEARAALSGVEDEAGWREDNLRKEVALLQARLQFSEARHEDLMDTADDSTRPLLRQIEALQTQHQASLRSWEALEKNLILRLHEAEYERQLAAESERSSSGRLMELKSRTAVLEIQTVQERTENSRLRVELETERSRGDANERKLMDVMANLDAIKASHSRELEHIKDSFKQTLAHEIQEHQTIWEEKVKAAEKTRSIKEAERQRLRYNSDRNATPTVNSCHNPPDFISTTITATTSTTSPLAPIGRVTSTSSIGPNADQNLWTVVAPPAAIIDRWHMTIRQYEGQVAALQNQLNMAEKLRDDLAEEMVKLTNQNEELNLRLSQLVTIENERHEITNKYNEALDLLGEQTERIEELQQDIKEMKEVFHAQLNALMIANEGLRQHQSA</sequence>
<organism evidence="10 11">
    <name type="scientific">Synchytrium endobioticum</name>
    <dbReference type="NCBI Taxonomy" id="286115"/>
    <lineage>
        <taxon>Eukaryota</taxon>
        <taxon>Fungi</taxon>
        <taxon>Fungi incertae sedis</taxon>
        <taxon>Chytridiomycota</taxon>
        <taxon>Chytridiomycota incertae sedis</taxon>
        <taxon>Chytridiomycetes</taxon>
        <taxon>Synchytriales</taxon>
        <taxon>Synchytriaceae</taxon>
        <taxon>Synchytrium</taxon>
    </lineage>
</organism>
<dbReference type="InterPro" id="IPR029030">
    <property type="entry name" value="Caspase-like_dom_sf"/>
</dbReference>
<feature type="region of interest" description="Disordered" evidence="7">
    <location>
        <begin position="553"/>
        <end position="603"/>
    </location>
</feature>
<reference evidence="10 11" key="1">
    <citation type="journal article" date="2019" name="Sci. Rep.">
        <title>Comparative genomics of chytrid fungi reveal insights into the obligate biotrophic and pathogenic lifestyle of Synchytrium endobioticum.</title>
        <authorList>
            <person name="van de Vossenberg B.T.L.H."/>
            <person name="Warris S."/>
            <person name="Nguyen H.D.T."/>
            <person name="van Gent-Pelzer M.P.E."/>
            <person name="Joly D.L."/>
            <person name="van de Geest H.C."/>
            <person name="Bonants P.J.M."/>
            <person name="Smith D.S."/>
            <person name="Levesque C.A."/>
            <person name="van der Lee T.A.J."/>
        </authorList>
    </citation>
    <scope>NUCLEOTIDE SEQUENCE [LARGE SCALE GENOMIC DNA]</scope>
    <source>
        <strain evidence="10 11">LEV6574</strain>
    </source>
</reference>
<dbReference type="InterPro" id="IPR011600">
    <property type="entry name" value="Pept_C14_caspase"/>
</dbReference>
<comment type="subcellular location">
    <subcellularLocation>
        <location evidence="1">Golgi apparatus</location>
    </subcellularLocation>
</comment>
<proteinExistence type="predicted"/>
<dbReference type="Pfam" id="PF12329">
    <property type="entry name" value="TMF_DNA_bd"/>
    <property type="match status" value="1"/>
</dbReference>
<evidence type="ECO:0000313" key="10">
    <source>
        <dbReference type="EMBL" id="TPX51081.1"/>
    </source>
</evidence>
<comment type="caution">
    <text evidence="10">The sequence shown here is derived from an EMBL/GenBank/DDBJ whole genome shotgun (WGS) entry which is preliminary data.</text>
</comment>
<feature type="compositionally biased region" description="Basic and acidic residues" evidence="7">
    <location>
        <begin position="721"/>
        <end position="733"/>
    </location>
</feature>
<feature type="compositionally biased region" description="Polar residues" evidence="7">
    <location>
        <begin position="792"/>
        <end position="812"/>
    </location>
</feature>
<feature type="coiled-coil region" evidence="6">
    <location>
        <begin position="875"/>
        <end position="921"/>
    </location>
</feature>
<feature type="coiled-coil region" evidence="6">
    <location>
        <begin position="1351"/>
        <end position="1451"/>
    </location>
</feature>
<feature type="domain" description="TATA element modulatory factor 1 TATA binding" evidence="9">
    <location>
        <begin position="1348"/>
        <end position="1451"/>
    </location>
</feature>
<dbReference type="GO" id="GO:0005794">
    <property type="term" value="C:Golgi apparatus"/>
    <property type="evidence" value="ECO:0007669"/>
    <property type="project" value="UniProtKB-SubCell"/>
</dbReference>
<feature type="compositionally biased region" description="Low complexity" evidence="7">
    <location>
        <begin position="20"/>
        <end position="39"/>
    </location>
</feature>
<gene>
    <name evidence="10" type="ORF">SeLEV6574_g00511</name>
</gene>
<feature type="region of interest" description="Disordered" evidence="7">
    <location>
        <begin position="763"/>
        <end position="816"/>
    </location>
</feature>
<dbReference type="Pfam" id="PF00656">
    <property type="entry name" value="Peptidase_C14"/>
    <property type="match status" value="1"/>
</dbReference>
<evidence type="ECO:0000313" key="11">
    <source>
        <dbReference type="Proteomes" id="UP000320475"/>
    </source>
</evidence>
<keyword evidence="3" id="KW-0378">Hydrolase</keyword>
<evidence type="ECO:0000256" key="7">
    <source>
        <dbReference type="SAM" id="MobiDB-lite"/>
    </source>
</evidence>
<accession>A0A507DI45</accession>
<evidence type="ECO:0000259" key="9">
    <source>
        <dbReference type="Pfam" id="PF12325"/>
    </source>
</evidence>
<feature type="compositionally biased region" description="Pro residues" evidence="7">
    <location>
        <begin position="88"/>
        <end position="99"/>
    </location>
</feature>
<keyword evidence="2" id="KW-0053">Apoptosis</keyword>
<feature type="domain" description="Peptidase C14 caspase" evidence="8">
    <location>
        <begin position="137"/>
        <end position="408"/>
    </location>
</feature>
<feature type="region of interest" description="Disordered" evidence="7">
    <location>
        <begin position="1"/>
        <end position="101"/>
    </location>
</feature>
<dbReference type="GO" id="GO:0006508">
    <property type="term" value="P:proteolysis"/>
    <property type="evidence" value="ECO:0007669"/>
    <property type="project" value="InterPro"/>
</dbReference>
<dbReference type="PANTHER" id="PTHR46515">
    <property type="entry name" value="TATA ELEMENT MODULATORY FACTOR TMF1"/>
    <property type="match status" value="1"/>
</dbReference>
<evidence type="ECO:0000256" key="2">
    <source>
        <dbReference type="ARBA" id="ARBA00022703"/>
    </source>
</evidence>
<evidence type="ECO:0000256" key="5">
    <source>
        <dbReference type="ARBA" id="ARBA00023054"/>
    </source>
</evidence>
<feature type="compositionally biased region" description="Low complexity" evidence="7">
    <location>
        <begin position="1"/>
        <end position="10"/>
    </location>
</feature>
<dbReference type="SUPFAM" id="SSF52129">
    <property type="entry name" value="Caspase-like"/>
    <property type="match status" value="1"/>
</dbReference>
<feature type="compositionally biased region" description="Pro residues" evidence="7">
    <location>
        <begin position="40"/>
        <end position="57"/>
    </location>
</feature>
<dbReference type="InterPro" id="IPR022092">
    <property type="entry name" value="TMF_DNA-bd"/>
</dbReference>
<dbReference type="InterPro" id="IPR022091">
    <property type="entry name" value="TMF_TATA-bd"/>
</dbReference>
<dbReference type="GO" id="GO:0006915">
    <property type="term" value="P:apoptotic process"/>
    <property type="evidence" value="ECO:0007669"/>
    <property type="project" value="UniProtKB-KW"/>
</dbReference>
<dbReference type="Gene3D" id="3.40.50.12660">
    <property type="match status" value="1"/>
</dbReference>
<protein>
    <submittedName>
        <fullName evidence="10">Uncharacterized protein</fullName>
    </submittedName>
</protein>
<feature type="region of interest" description="Disordered" evidence="7">
    <location>
        <begin position="449"/>
        <end position="474"/>
    </location>
</feature>
<dbReference type="Pfam" id="PF12325">
    <property type="entry name" value="TMF_TATA_bd"/>
    <property type="match status" value="1"/>
</dbReference>
<dbReference type="OrthoDB" id="74178at2759"/>
<feature type="compositionally biased region" description="Low complexity" evidence="7">
    <location>
        <begin position="767"/>
        <end position="787"/>
    </location>
</feature>
<evidence type="ECO:0000256" key="3">
    <source>
        <dbReference type="ARBA" id="ARBA00022807"/>
    </source>
</evidence>
<dbReference type="GO" id="GO:0004197">
    <property type="term" value="F:cysteine-type endopeptidase activity"/>
    <property type="evidence" value="ECO:0007669"/>
    <property type="project" value="InterPro"/>
</dbReference>
<keyword evidence="5 6" id="KW-0175">Coiled coil</keyword>
<dbReference type="EMBL" id="QEAM01000008">
    <property type="protein sequence ID" value="TPX51081.1"/>
    <property type="molecule type" value="Genomic_DNA"/>
</dbReference>
<keyword evidence="3" id="KW-0788">Thiol protease</keyword>
<dbReference type="PANTHER" id="PTHR46515:SF1">
    <property type="entry name" value="TATA ELEMENT MODULATORY FACTOR"/>
    <property type="match status" value="1"/>
</dbReference>
<evidence type="ECO:0000256" key="1">
    <source>
        <dbReference type="ARBA" id="ARBA00004555"/>
    </source>
</evidence>
<dbReference type="GO" id="GO:0005783">
    <property type="term" value="C:endoplasmic reticulum"/>
    <property type="evidence" value="ECO:0007669"/>
    <property type="project" value="TreeGrafter"/>
</dbReference>
<evidence type="ECO:0000256" key="4">
    <source>
        <dbReference type="ARBA" id="ARBA00023034"/>
    </source>
</evidence>
<feature type="coiled-coil region" evidence="6">
    <location>
        <begin position="1046"/>
        <end position="1116"/>
    </location>
</feature>
<dbReference type="VEuPathDB" id="FungiDB:SeMB42_g02259"/>
<name>A0A507DI45_9FUNG</name>
<dbReference type="InterPro" id="IPR052602">
    <property type="entry name" value="Growth_transcription_reg"/>
</dbReference>